<name>A0A0L0HT77_SPIPD</name>
<dbReference type="GO" id="GO:0016491">
    <property type="term" value="F:oxidoreductase activity"/>
    <property type="evidence" value="ECO:0007669"/>
    <property type="project" value="UniProtKB-KW"/>
</dbReference>
<dbReference type="PANTHER" id="PTHR33099">
    <property type="entry name" value="FE2OG DIOXYGENASE DOMAIN-CONTAINING PROTEIN"/>
    <property type="match status" value="1"/>
</dbReference>
<keyword evidence="1" id="KW-0479">Metal-binding</keyword>
<dbReference type="GO" id="GO:0046872">
    <property type="term" value="F:metal ion binding"/>
    <property type="evidence" value="ECO:0007669"/>
    <property type="project" value="UniProtKB-KW"/>
</dbReference>
<dbReference type="Gene3D" id="2.60.120.620">
    <property type="entry name" value="q2cbj1_9rhob like domain"/>
    <property type="match status" value="1"/>
</dbReference>
<dbReference type="VEuPathDB" id="FungiDB:SPPG_00280"/>
<protein>
    <recommendedName>
        <fullName evidence="2">Fe2OG dioxygenase domain-containing protein</fullName>
    </recommendedName>
</protein>
<dbReference type="GeneID" id="27684020"/>
<dbReference type="PANTHER" id="PTHR33099:SF14">
    <property type="entry name" value="PROLYL 4-HYDROXYLASE ALPHA SUBUNIT FE(2+) 2OG DIOXYGENASE DOMAIN-CONTAINING PROTEIN"/>
    <property type="match status" value="1"/>
</dbReference>
<gene>
    <name evidence="3" type="ORF">SPPG_00280</name>
</gene>
<dbReference type="Pfam" id="PF13640">
    <property type="entry name" value="2OG-FeII_Oxy_3"/>
    <property type="match status" value="1"/>
</dbReference>
<dbReference type="InParanoid" id="A0A0L0HT77"/>
<dbReference type="OMA" id="GSFYKSH"/>
<dbReference type="AlphaFoldDB" id="A0A0L0HT77"/>
<organism evidence="3 4">
    <name type="scientific">Spizellomyces punctatus (strain DAOM BR117)</name>
    <dbReference type="NCBI Taxonomy" id="645134"/>
    <lineage>
        <taxon>Eukaryota</taxon>
        <taxon>Fungi</taxon>
        <taxon>Fungi incertae sedis</taxon>
        <taxon>Chytridiomycota</taxon>
        <taxon>Chytridiomycota incertae sedis</taxon>
        <taxon>Chytridiomycetes</taxon>
        <taxon>Spizellomycetales</taxon>
        <taxon>Spizellomycetaceae</taxon>
        <taxon>Spizellomyces</taxon>
    </lineage>
</organism>
<dbReference type="PROSITE" id="PS51471">
    <property type="entry name" value="FE2OG_OXY"/>
    <property type="match status" value="1"/>
</dbReference>
<dbReference type="InterPro" id="IPR044862">
    <property type="entry name" value="Pro_4_hyd_alph_FE2OG_OXY"/>
</dbReference>
<evidence type="ECO:0000256" key="1">
    <source>
        <dbReference type="RuleBase" id="RU003682"/>
    </source>
</evidence>
<accession>A0A0L0HT77</accession>
<evidence type="ECO:0000313" key="4">
    <source>
        <dbReference type="Proteomes" id="UP000053201"/>
    </source>
</evidence>
<reference evidence="3 4" key="1">
    <citation type="submission" date="2009-08" db="EMBL/GenBank/DDBJ databases">
        <title>The Genome Sequence of Spizellomyces punctatus strain DAOM BR117.</title>
        <authorList>
            <consortium name="The Broad Institute Genome Sequencing Platform"/>
            <person name="Russ C."/>
            <person name="Cuomo C."/>
            <person name="Shea T."/>
            <person name="Young S.K."/>
            <person name="Zeng Q."/>
            <person name="Koehrsen M."/>
            <person name="Haas B."/>
            <person name="Borodovsky M."/>
            <person name="Guigo R."/>
            <person name="Alvarado L."/>
            <person name="Berlin A."/>
            <person name="Bochicchio J."/>
            <person name="Borenstein D."/>
            <person name="Chapman S."/>
            <person name="Chen Z."/>
            <person name="Engels R."/>
            <person name="Freedman E."/>
            <person name="Gellesch M."/>
            <person name="Goldberg J."/>
            <person name="Griggs A."/>
            <person name="Gujja S."/>
            <person name="Heiman D."/>
            <person name="Hepburn T."/>
            <person name="Howarth C."/>
            <person name="Jen D."/>
            <person name="Larson L."/>
            <person name="Lewis B."/>
            <person name="Mehta T."/>
            <person name="Park D."/>
            <person name="Pearson M."/>
            <person name="Roberts A."/>
            <person name="Saif S."/>
            <person name="Shenoy N."/>
            <person name="Sisk P."/>
            <person name="Stolte C."/>
            <person name="Sykes S."/>
            <person name="Thomson T."/>
            <person name="Walk T."/>
            <person name="White J."/>
            <person name="Yandava C."/>
            <person name="Burger G."/>
            <person name="Gray M.W."/>
            <person name="Holland P.W.H."/>
            <person name="King N."/>
            <person name="Lang F.B.F."/>
            <person name="Roger A.J."/>
            <person name="Ruiz-Trillo I."/>
            <person name="Lander E."/>
            <person name="Nusbaum C."/>
        </authorList>
    </citation>
    <scope>NUCLEOTIDE SEQUENCE [LARGE SCALE GENOMIC DNA]</scope>
    <source>
        <strain evidence="3 4">DAOM BR117</strain>
    </source>
</reference>
<dbReference type="EMBL" id="KQ257450">
    <property type="protein sequence ID" value="KND04556.1"/>
    <property type="molecule type" value="Genomic_DNA"/>
</dbReference>
<feature type="domain" description="Fe2OG dioxygenase" evidence="2">
    <location>
        <begin position="134"/>
        <end position="229"/>
    </location>
</feature>
<dbReference type="RefSeq" id="XP_016612595.1">
    <property type="nucleotide sequence ID" value="XM_016748611.1"/>
</dbReference>
<keyword evidence="1" id="KW-0560">Oxidoreductase</keyword>
<evidence type="ECO:0000313" key="3">
    <source>
        <dbReference type="EMBL" id="KND04556.1"/>
    </source>
</evidence>
<dbReference type="eggNOG" id="ENOG502S0B1">
    <property type="taxonomic scope" value="Eukaryota"/>
</dbReference>
<sequence>MSDDEMDMSDNEKTTDLLNNVRLAFISQKSTFACAGAIKLKDPIRIYYESNSPDSEESKTIRTVTLPNNDLKELVDSCQPATFGVGKTEVMDESYRKALKMDADKFASSFQLSETDILHTIKEVLLPHSKHALQAELYKLNVYQEGGFFKSHKDTPRGNGMFGSLVLVLNQPYTGGNFVVRHKKQVLQYGNAAIQEGYIQWFAFYSDCTHKVEKVTSGNRITLTYNLYEGDTVGIADKVSPTDEKLLTTMEELIRHGFKGTIGFPLEHIYVAGSPMKGRDLVTFNTIKLLKRESTTPVVVKKYLVAKAEGCDEDEDDTFMYIPWGGFNDGHELYEREPDASYFKESYKAKSFTVHWISQPSNFGYSDVVAAYGNEPSTTTLYSAGCVLVDIK</sequence>
<evidence type="ECO:0000259" key="2">
    <source>
        <dbReference type="PROSITE" id="PS51471"/>
    </source>
</evidence>
<dbReference type="STRING" id="645134.A0A0L0HT77"/>
<proteinExistence type="inferred from homology"/>
<dbReference type="OrthoDB" id="2116331at2759"/>
<keyword evidence="4" id="KW-1185">Reference proteome</keyword>
<dbReference type="InterPro" id="IPR005123">
    <property type="entry name" value="Oxoglu/Fe-dep_dioxygenase_dom"/>
</dbReference>
<keyword evidence="1" id="KW-0408">Iron</keyword>
<dbReference type="Proteomes" id="UP000053201">
    <property type="component" value="Unassembled WGS sequence"/>
</dbReference>
<comment type="similarity">
    <text evidence="1">Belongs to the iron/ascorbate-dependent oxidoreductase family.</text>
</comment>